<gene>
    <name evidence="4" type="ORF">MiSe_82450</name>
</gene>
<keyword evidence="5" id="KW-1185">Reference proteome</keyword>
<dbReference type="SMART" id="SM01093">
    <property type="entry name" value="CP12"/>
    <property type="match status" value="1"/>
</dbReference>
<dbReference type="SUPFAM" id="SSF54631">
    <property type="entry name" value="CBS-domain pair"/>
    <property type="match status" value="1"/>
</dbReference>
<dbReference type="InterPro" id="IPR051257">
    <property type="entry name" value="Diverse_CBS-Domain"/>
</dbReference>
<dbReference type="Gene3D" id="3.10.580.10">
    <property type="entry name" value="CBS-domain"/>
    <property type="match status" value="1"/>
</dbReference>
<proteinExistence type="predicted"/>
<feature type="domain" description="CBS" evidence="3">
    <location>
        <begin position="7"/>
        <end position="65"/>
    </location>
</feature>
<evidence type="ECO:0000256" key="2">
    <source>
        <dbReference type="PROSITE-ProRule" id="PRU00703"/>
    </source>
</evidence>
<evidence type="ECO:0000313" key="5">
    <source>
        <dbReference type="Proteomes" id="UP001050975"/>
    </source>
</evidence>
<keyword evidence="1 2" id="KW-0129">CBS domain</keyword>
<dbReference type="InterPro" id="IPR003823">
    <property type="entry name" value="CP12_dom"/>
</dbReference>
<evidence type="ECO:0000256" key="1">
    <source>
        <dbReference type="ARBA" id="ARBA00023122"/>
    </source>
</evidence>
<dbReference type="SMART" id="SM00116">
    <property type="entry name" value="CBS"/>
    <property type="match status" value="2"/>
</dbReference>
<dbReference type="InterPro" id="IPR046342">
    <property type="entry name" value="CBS_dom_sf"/>
</dbReference>
<dbReference type="PROSITE" id="PS51371">
    <property type="entry name" value="CBS"/>
    <property type="match status" value="2"/>
</dbReference>
<feature type="domain" description="CBS" evidence="3">
    <location>
        <begin position="74"/>
        <end position="129"/>
    </location>
</feature>
<accession>A0AAV3XTK6</accession>
<dbReference type="EMBL" id="BLAY01000221">
    <property type="protein sequence ID" value="GET43422.1"/>
    <property type="molecule type" value="Genomic_DNA"/>
</dbReference>
<name>A0AAV3XTK6_9CYAN</name>
<evidence type="ECO:0000313" key="4">
    <source>
        <dbReference type="EMBL" id="GET43422.1"/>
    </source>
</evidence>
<dbReference type="Pfam" id="PF00571">
    <property type="entry name" value="CBS"/>
    <property type="match status" value="2"/>
</dbReference>
<dbReference type="PANTHER" id="PTHR43080">
    <property type="entry name" value="CBS DOMAIN-CONTAINING PROTEIN CBSX3, MITOCHONDRIAL"/>
    <property type="match status" value="1"/>
</dbReference>
<comment type="caution">
    <text evidence="4">The sequence shown here is derived from an EMBL/GenBank/DDBJ whole genome shotgun (WGS) entry which is preliminary data.</text>
</comment>
<protein>
    <recommendedName>
        <fullName evidence="3">CBS domain-containing protein</fullName>
    </recommendedName>
</protein>
<sequence>MKAKDIMTQDVALIRGSATVEDAVKLMRLRGVRSLVVETRNDEDAYGIVTEADIAFKVVAYGKDTKQVRVYEIMTKPCIVVNPDLGVEYVARLFGQTGILQAPVIAGELLGIISVGDIVHKSDFLENPKISFLEQKLKQAVSDARSASATYGTHTKEANDAWDLVDELEAELAFQSGKVPQKTSRELFVEALLTPPADLRVKS</sequence>
<dbReference type="Proteomes" id="UP001050975">
    <property type="component" value="Unassembled WGS sequence"/>
</dbReference>
<dbReference type="PANTHER" id="PTHR43080:SF2">
    <property type="entry name" value="CBS DOMAIN-CONTAINING PROTEIN"/>
    <property type="match status" value="1"/>
</dbReference>
<dbReference type="InterPro" id="IPR000644">
    <property type="entry name" value="CBS_dom"/>
</dbReference>
<reference evidence="4" key="1">
    <citation type="submission" date="2019-10" db="EMBL/GenBank/DDBJ databases">
        <title>Draft genome sequece of Microseira wollei NIES-4236.</title>
        <authorList>
            <person name="Yamaguchi H."/>
            <person name="Suzuki S."/>
            <person name="Kawachi M."/>
        </authorList>
    </citation>
    <scope>NUCLEOTIDE SEQUENCE</scope>
    <source>
        <strain evidence="4">NIES-4236</strain>
    </source>
</reference>
<dbReference type="AlphaFoldDB" id="A0AAV3XTK6"/>
<organism evidence="4 5">
    <name type="scientific">Microseira wollei NIES-4236</name>
    <dbReference type="NCBI Taxonomy" id="2530354"/>
    <lineage>
        <taxon>Bacteria</taxon>
        <taxon>Bacillati</taxon>
        <taxon>Cyanobacteriota</taxon>
        <taxon>Cyanophyceae</taxon>
        <taxon>Oscillatoriophycideae</taxon>
        <taxon>Aerosakkonematales</taxon>
        <taxon>Aerosakkonemataceae</taxon>
        <taxon>Microseira</taxon>
    </lineage>
</organism>
<dbReference type="Pfam" id="PF02672">
    <property type="entry name" value="CP12"/>
    <property type="match status" value="1"/>
</dbReference>
<evidence type="ECO:0000259" key="3">
    <source>
        <dbReference type="PROSITE" id="PS51371"/>
    </source>
</evidence>